<evidence type="ECO:0000256" key="7">
    <source>
        <dbReference type="ARBA" id="ARBA00022741"/>
    </source>
</evidence>
<dbReference type="Proteomes" id="UP001057877">
    <property type="component" value="Chromosome"/>
</dbReference>
<dbReference type="SMART" id="SM00387">
    <property type="entry name" value="HATPase_c"/>
    <property type="match status" value="1"/>
</dbReference>
<dbReference type="Gene3D" id="3.30.450.20">
    <property type="entry name" value="PAS domain"/>
    <property type="match status" value="1"/>
</dbReference>
<keyword evidence="12" id="KW-0812">Transmembrane</keyword>
<evidence type="ECO:0000256" key="3">
    <source>
        <dbReference type="ARBA" id="ARBA00012438"/>
    </source>
</evidence>
<evidence type="ECO:0000256" key="10">
    <source>
        <dbReference type="ARBA" id="ARBA00023012"/>
    </source>
</evidence>
<keyword evidence="4" id="KW-1003">Cell membrane</keyword>
<accession>A0ABY5SHB8</accession>
<feature type="domain" description="Histidine kinase" evidence="13">
    <location>
        <begin position="478"/>
        <end position="582"/>
    </location>
</feature>
<dbReference type="PROSITE" id="PS50109">
    <property type="entry name" value="HIS_KIN"/>
    <property type="match status" value="1"/>
</dbReference>
<protein>
    <recommendedName>
        <fullName evidence="3">histidine kinase</fullName>
        <ecNumber evidence="3">2.7.13.3</ecNumber>
    </recommendedName>
</protein>
<dbReference type="GO" id="GO:0016301">
    <property type="term" value="F:kinase activity"/>
    <property type="evidence" value="ECO:0007669"/>
    <property type="project" value="UniProtKB-KW"/>
</dbReference>
<comment type="subcellular location">
    <subcellularLocation>
        <location evidence="2">Cell membrane</location>
        <topology evidence="2">Multi-pass membrane protein</topology>
    </subcellularLocation>
</comment>
<feature type="transmembrane region" description="Helical" evidence="12">
    <location>
        <begin position="7"/>
        <end position="27"/>
    </location>
</feature>
<keyword evidence="16" id="KW-1185">Reference proteome</keyword>
<dbReference type="EMBL" id="CP091430">
    <property type="protein sequence ID" value="UVI33386.1"/>
    <property type="molecule type" value="Genomic_DNA"/>
</dbReference>
<dbReference type="PANTHER" id="PTHR34220:SF7">
    <property type="entry name" value="SENSOR HISTIDINE KINASE YPDA"/>
    <property type="match status" value="1"/>
</dbReference>
<dbReference type="Pfam" id="PF06580">
    <property type="entry name" value="His_kinase"/>
    <property type="match status" value="1"/>
</dbReference>
<dbReference type="InterPro" id="IPR036890">
    <property type="entry name" value="HATPase_C_sf"/>
</dbReference>
<keyword evidence="7" id="KW-0547">Nucleotide-binding</keyword>
<comment type="catalytic activity">
    <reaction evidence="1">
        <text>ATP + protein L-histidine = ADP + protein N-phospho-L-histidine.</text>
        <dbReference type="EC" id="2.7.13.3"/>
    </reaction>
</comment>
<evidence type="ECO:0000256" key="8">
    <source>
        <dbReference type="ARBA" id="ARBA00022777"/>
    </source>
</evidence>
<evidence type="ECO:0000256" key="2">
    <source>
        <dbReference type="ARBA" id="ARBA00004651"/>
    </source>
</evidence>
<dbReference type="PRINTS" id="PR00344">
    <property type="entry name" value="BCTRLSENSOR"/>
</dbReference>
<evidence type="ECO:0000313" key="16">
    <source>
        <dbReference type="Proteomes" id="UP001057877"/>
    </source>
</evidence>
<dbReference type="RefSeq" id="WP_258389439.1">
    <property type="nucleotide sequence ID" value="NZ_CP091430.1"/>
</dbReference>
<evidence type="ECO:0000313" key="15">
    <source>
        <dbReference type="EMBL" id="UVI33386.1"/>
    </source>
</evidence>
<keyword evidence="11 12" id="KW-0472">Membrane</keyword>
<feature type="domain" description="HAMP" evidence="14">
    <location>
        <begin position="348"/>
        <end position="371"/>
    </location>
</feature>
<sequence length="594" mass="68591">MRIHRKLMIVYFLMNLLLTAILSTLFLKENESISAKSLSQFYDGVLSQQINNIRYKQQIYENLAVQFVLSPAIEELLESDPDVLQKKNFITLHNEIDRLVGYLYSFHDTGIRSIQLFHRSERVPSDGKFLFPLSRLQAVYTDEELKSASSRWKLMADPVSDKYYWSFVQPINSMKMFNNIGYVQIVAEISSFINTESSPASLKFSEESTESFIMDSSGTVVLHPEEERIGRPVDATLTTLLREKPAMEALEDTVYTIDEEEYVVLWKPISSLNWTSIALVPKRATVEAFHHFRNVLILTLFLSTAVFFLVSYLITKRMMNGLKTLHKKVLALGRSKEMYAIDVTANKGRDEISLLERSFDSMTHNLRQLIHENYIVKLNKREMELKFLQTQINSHFLYNTLDSIKNEIDLDERETAVKMITALADLFRVSVSHGKEMIRFEEEIYHARCYLEIIEHRFGYSYEFDWRIDPDILPLYTLKVVLQPILENAIFHGLVPKKTRGVITIEGQLMDDAVEIRISDNGIGMPPEVSRRLEEGTLEGQGVGLSNVLNRIRVYFGDTYGLHIESVQKVGTKVTLRLPIRHREEDAHVPLARS</sequence>
<dbReference type="Gene3D" id="3.30.565.10">
    <property type="entry name" value="Histidine kinase-like ATPase, C-terminal domain"/>
    <property type="match status" value="1"/>
</dbReference>
<organism evidence="15 16">
    <name type="scientific">Paenibacillus spongiae</name>
    <dbReference type="NCBI Taxonomy" id="2909671"/>
    <lineage>
        <taxon>Bacteria</taxon>
        <taxon>Bacillati</taxon>
        <taxon>Bacillota</taxon>
        <taxon>Bacilli</taxon>
        <taxon>Bacillales</taxon>
        <taxon>Paenibacillaceae</taxon>
        <taxon>Paenibacillus</taxon>
    </lineage>
</organism>
<dbReference type="PANTHER" id="PTHR34220">
    <property type="entry name" value="SENSOR HISTIDINE KINASE YPDA"/>
    <property type="match status" value="1"/>
</dbReference>
<evidence type="ECO:0000256" key="12">
    <source>
        <dbReference type="SAM" id="Phobius"/>
    </source>
</evidence>
<evidence type="ECO:0000259" key="13">
    <source>
        <dbReference type="PROSITE" id="PS50109"/>
    </source>
</evidence>
<keyword evidence="12" id="KW-1133">Transmembrane helix</keyword>
<name>A0ABY5SHB8_9BACL</name>
<dbReference type="Pfam" id="PF02518">
    <property type="entry name" value="HATPase_c"/>
    <property type="match status" value="1"/>
</dbReference>
<dbReference type="InterPro" id="IPR004358">
    <property type="entry name" value="Sig_transdc_His_kin-like_C"/>
</dbReference>
<keyword evidence="10" id="KW-0902">Two-component regulatory system</keyword>
<feature type="transmembrane region" description="Helical" evidence="12">
    <location>
        <begin position="295"/>
        <end position="314"/>
    </location>
</feature>
<dbReference type="Gene3D" id="6.10.340.10">
    <property type="match status" value="1"/>
</dbReference>
<dbReference type="InterPro" id="IPR003594">
    <property type="entry name" value="HATPase_dom"/>
</dbReference>
<keyword evidence="5" id="KW-0597">Phosphoprotein</keyword>
<dbReference type="InterPro" id="IPR050640">
    <property type="entry name" value="Bact_2-comp_sensor_kinase"/>
</dbReference>
<dbReference type="EC" id="2.7.13.3" evidence="3"/>
<dbReference type="PROSITE" id="PS50885">
    <property type="entry name" value="HAMP"/>
    <property type="match status" value="1"/>
</dbReference>
<dbReference type="InterPro" id="IPR003660">
    <property type="entry name" value="HAMP_dom"/>
</dbReference>
<dbReference type="SUPFAM" id="SSF55874">
    <property type="entry name" value="ATPase domain of HSP90 chaperone/DNA topoisomerase II/histidine kinase"/>
    <property type="match status" value="1"/>
</dbReference>
<evidence type="ECO:0000256" key="9">
    <source>
        <dbReference type="ARBA" id="ARBA00022840"/>
    </source>
</evidence>
<keyword evidence="6" id="KW-0808">Transferase</keyword>
<dbReference type="CDD" id="cd12912">
    <property type="entry name" value="PDC2_MCP_like"/>
    <property type="match status" value="1"/>
</dbReference>
<evidence type="ECO:0000259" key="14">
    <source>
        <dbReference type="PROSITE" id="PS50885"/>
    </source>
</evidence>
<evidence type="ECO:0000256" key="1">
    <source>
        <dbReference type="ARBA" id="ARBA00000085"/>
    </source>
</evidence>
<dbReference type="InterPro" id="IPR010559">
    <property type="entry name" value="Sig_transdc_His_kin_internal"/>
</dbReference>
<gene>
    <name evidence="15" type="ORF">L1F29_16760</name>
</gene>
<dbReference type="InterPro" id="IPR005467">
    <property type="entry name" value="His_kinase_dom"/>
</dbReference>
<evidence type="ECO:0000256" key="5">
    <source>
        <dbReference type="ARBA" id="ARBA00022553"/>
    </source>
</evidence>
<reference evidence="15" key="1">
    <citation type="submission" date="2022-01" db="EMBL/GenBank/DDBJ databases">
        <title>Paenibacillus spongiae sp. nov., isolated from marine sponge.</title>
        <authorList>
            <person name="Li Z."/>
            <person name="Zhang M."/>
        </authorList>
    </citation>
    <scope>NUCLEOTIDE SEQUENCE</scope>
    <source>
        <strain evidence="15">PHS-Z3</strain>
    </source>
</reference>
<evidence type="ECO:0000256" key="4">
    <source>
        <dbReference type="ARBA" id="ARBA00022475"/>
    </source>
</evidence>
<keyword evidence="8 15" id="KW-0418">Kinase</keyword>
<evidence type="ECO:0000256" key="11">
    <source>
        <dbReference type="ARBA" id="ARBA00023136"/>
    </source>
</evidence>
<proteinExistence type="predicted"/>
<keyword evidence="9" id="KW-0067">ATP-binding</keyword>
<evidence type="ECO:0000256" key="6">
    <source>
        <dbReference type="ARBA" id="ARBA00022679"/>
    </source>
</evidence>